<keyword evidence="5" id="KW-1185">Reference proteome</keyword>
<evidence type="ECO:0000256" key="4">
    <source>
        <dbReference type="SAM" id="MobiDB-lite"/>
    </source>
</evidence>
<feature type="region of interest" description="Disordered" evidence="4">
    <location>
        <begin position="315"/>
        <end position="347"/>
    </location>
</feature>
<reference evidence="6" key="1">
    <citation type="submission" date="2025-08" db="UniProtKB">
        <authorList>
            <consortium name="RefSeq"/>
        </authorList>
    </citation>
    <scope>IDENTIFICATION</scope>
    <source>
        <tissue evidence="6">Skeletal muscle</tissue>
    </source>
</reference>
<dbReference type="SUPFAM" id="SSF50978">
    <property type="entry name" value="WD40 repeat-like"/>
    <property type="match status" value="1"/>
</dbReference>
<dbReference type="GO" id="GO:0000922">
    <property type="term" value="C:spindle pole"/>
    <property type="evidence" value="ECO:0007669"/>
    <property type="project" value="TreeGrafter"/>
</dbReference>
<dbReference type="GO" id="GO:0000278">
    <property type="term" value="P:mitotic cell cycle"/>
    <property type="evidence" value="ECO:0007669"/>
    <property type="project" value="TreeGrafter"/>
</dbReference>
<sequence>MQEGVRFASSGDDDVKIWDSSSITIVDQFTPHASSHPVNSVCWGSNNNFLVTTSAVGDKIVISNCKGKPVPLFELAEGAKQTCISLSSNSMYIASGGIDSTVNIWDLKYRKLHRSLKDHREEITCVSFNWNDCYVASGSLSGEIILHSIATNLSSTPFGHGSTQNVGKLLFNIPKLNKQGQVLCGVRNWQNSLTQSSSLDVIPSKEMDHGYTSNSTNFEDLGRNSLGDLFSPLRDDVVACKANEDVPGKNDGLDFQSYLLSMDFLSQFNTALPAKKNPAGSNPHIIHSSPFNVFGGSPIKEEDEHPDIDAKKINHGKQESSEHIKQLNASNSDSPLSTPPVANLIKSPDSRERLIKNIQTQLLYESPINGTTSTSPKITSNITSGVASTLSEKIVDTIGNSRLNAPLSSIQIHFIQNMIQETLDDFREACHRDIINLQVEMIKQFHVQLNEMHALLERYSINDSLVAEIERLREENKRLQTHF</sequence>
<dbReference type="Pfam" id="PF00400">
    <property type="entry name" value="WD40"/>
    <property type="match status" value="3"/>
</dbReference>
<dbReference type="InterPro" id="IPR052818">
    <property type="entry name" value="NEDD1_Spindle_Assembly"/>
</dbReference>
<dbReference type="KEGG" id="tsr:106537412"/>
<dbReference type="RefSeq" id="XP_013906998.1">
    <property type="nucleotide sequence ID" value="XM_014051523.1"/>
</dbReference>
<dbReference type="Proteomes" id="UP000504617">
    <property type="component" value="Unplaced"/>
</dbReference>
<keyword evidence="2" id="KW-0677">Repeat</keyword>
<dbReference type="CTD" id="121441"/>
<name>A0A6I9X6I0_9SAUR</name>
<dbReference type="AlphaFoldDB" id="A0A6I9X6I0"/>
<dbReference type="GO" id="GO:0007020">
    <property type="term" value="P:microtubule nucleation"/>
    <property type="evidence" value="ECO:0007669"/>
    <property type="project" value="TreeGrafter"/>
</dbReference>
<dbReference type="FunFam" id="2.130.10.10:FF:000284">
    <property type="entry name" value="protein NEDD1 isoform X1"/>
    <property type="match status" value="1"/>
</dbReference>
<evidence type="ECO:0000256" key="1">
    <source>
        <dbReference type="ARBA" id="ARBA00022574"/>
    </source>
</evidence>
<dbReference type="PROSITE" id="PS50082">
    <property type="entry name" value="WD_REPEATS_2"/>
    <property type="match status" value="1"/>
</dbReference>
<dbReference type="OrthoDB" id="1602884at2759"/>
<evidence type="ECO:0000313" key="5">
    <source>
        <dbReference type="Proteomes" id="UP000504617"/>
    </source>
</evidence>
<evidence type="ECO:0000313" key="6">
    <source>
        <dbReference type="RefSeq" id="XP_013906998.1"/>
    </source>
</evidence>
<dbReference type="GO" id="GO:0043015">
    <property type="term" value="F:gamma-tubulin binding"/>
    <property type="evidence" value="ECO:0007669"/>
    <property type="project" value="TreeGrafter"/>
</dbReference>
<organism evidence="5 6">
    <name type="scientific">Thamnophis sirtalis</name>
    <dbReference type="NCBI Taxonomy" id="35019"/>
    <lineage>
        <taxon>Eukaryota</taxon>
        <taxon>Metazoa</taxon>
        <taxon>Chordata</taxon>
        <taxon>Craniata</taxon>
        <taxon>Vertebrata</taxon>
        <taxon>Euteleostomi</taxon>
        <taxon>Lepidosauria</taxon>
        <taxon>Squamata</taxon>
        <taxon>Bifurcata</taxon>
        <taxon>Unidentata</taxon>
        <taxon>Episquamata</taxon>
        <taxon>Toxicofera</taxon>
        <taxon>Serpentes</taxon>
        <taxon>Colubroidea</taxon>
        <taxon>Colubridae</taxon>
        <taxon>Natricinae</taxon>
        <taxon>Thamnophis</taxon>
    </lineage>
</organism>
<evidence type="ECO:0000256" key="3">
    <source>
        <dbReference type="PROSITE-ProRule" id="PRU00221"/>
    </source>
</evidence>
<dbReference type="PANTHER" id="PTHR44414">
    <property type="entry name" value="PROTEIN NEDD1"/>
    <property type="match status" value="1"/>
</dbReference>
<dbReference type="SMART" id="SM00320">
    <property type="entry name" value="WD40"/>
    <property type="match status" value="3"/>
</dbReference>
<feature type="repeat" description="WD" evidence="3">
    <location>
        <begin position="82"/>
        <end position="115"/>
    </location>
</feature>
<dbReference type="GO" id="GO:0036064">
    <property type="term" value="C:ciliary basal body"/>
    <property type="evidence" value="ECO:0007669"/>
    <property type="project" value="TreeGrafter"/>
</dbReference>
<dbReference type="PROSITE" id="PS00678">
    <property type="entry name" value="WD_REPEATS_1"/>
    <property type="match status" value="1"/>
</dbReference>
<feature type="compositionally biased region" description="Basic and acidic residues" evidence="4">
    <location>
        <begin position="315"/>
        <end position="325"/>
    </location>
</feature>
<dbReference type="PANTHER" id="PTHR44414:SF1">
    <property type="entry name" value="PROTEIN NEDD1"/>
    <property type="match status" value="1"/>
</dbReference>
<dbReference type="InterPro" id="IPR001680">
    <property type="entry name" value="WD40_rpt"/>
</dbReference>
<dbReference type="GO" id="GO:0005737">
    <property type="term" value="C:cytoplasm"/>
    <property type="evidence" value="ECO:0007669"/>
    <property type="project" value="TreeGrafter"/>
</dbReference>
<evidence type="ECO:0000256" key="2">
    <source>
        <dbReference type="ARBA" id="ARBA00022737"/>
    </source>
</evidence>
<keyword evidence="1 3" id="KW-0853">WD repeat</keyword>
<accession>A0A6I9X6I0</accession>
<feature type="compositionally biased region" description="Polar residues" evidence="4">
    <location>
        <begin position="327"/>
        <end position="336"/>
    </location>
</feature>
<dbReference type="Gene3D" id="2.130.10.10">
    <property type="entry name" value="YVTN repeat-like/Quinoprotein amine dehydrogenase"/>
    <property type="match status" value="2"/>
</dbReference>
<dbReference type="InterPro" id="IPR036322">
    <property type="entry name" value="WD40_repeat_dom_sf"/>
</dbReference>
<proteinExistence type="predicted"/>
<protein>
    <submittedName>
        <fullName evidence="6">Protein NEDD1</fullName>
    </submittedName>
</protein>
<gene>
    <name evidence="6" type="primary">NEDD1</name>
</gene>
<dbReference type="GO" id="GO:0005813">
    <property type="term" value="C:centrosome"/>
    <property type="evidence" value="ECO:0007669"/>
    <property type="project" value="TreeGrafter"/>
</dbReference>
<dbReference type="InterPro" id="IPR015943">
    <property type="entry name" value="WD40/YVTN_repeat-like_dom_sf"/>
</dbReference>
<dbReference type="GO" id="GO:0005814">
    <property type="term" value="C:centriole"/>
    <property type="evidence" value="ECO:0007669"/>
    <property type="project" value="TreeGrafter"/>
</dbReference>
<dbReference type="InterPro" id="IPR019775">
    <property type="entry name" value="WD40_repeat_CS"/>
</dbReference>
<dbReference type="GeneID" id="106537412"/>